<proteinExistence type="inferred from homology"/>
<evidence type="ECO:0000256" key="5">
    <source>
        <dbReference type="ARBA" id="ARBA00022967"/>
    </source>
</evidence>
<evidence type="ECO:0000256" key="2">
    <source>
        <dbReference type="ARBA" id="ARBA00010519"/>
    </source>
</evidence>
<evidence type="ECO:0000256" key="1">
    <source>
        <dbReference type="ARBA" id="ARBA00004141"/>
    </source>
</evidence>
<name>D2K8M2_9NEOP</name>
<sequence>MEFILLLLFLMSSLAFSFKMKYFLLMLLSLEMMMVFLFVMMFNLLNFLSDYYFLLIYLIISVCESVLGLSILVSLIRVEGSDYLFFFNLV</sequence>
<evidence type="ECO:0000256" key="3">
    <source>
        <dbReference type="ARBA" id="ARBA00016612"/>
    </source>
</evidence>
<accession>D2K8M2</accession>
<dbReference type="GO" id="GO:0008137">
    <property type="term" value="F:NADH dehydrogenase (ubiquinone) activity"/>
    <property type="evidence" value="ECO:0007669"/>
    <property type="project" value="UniProtKB-EC"/>
</dbReference>
<evidence type="ECO:0000256" key="4">
    <source>
        <dbReference type="ARBA" id="ARBA00022692"/>
    </source>
</evidence>
<geneLocation type="mitochondrion" evidence="12"/>
<evidence type="ECO:0000256" key="9">
    <source>
        <dbReference type="ARBA" id="ARBA00031586"/>
    </source>
</evidence>
<dbReference type="Pfam" id="PF00420">
    <property type="entry name" value="Oxidored_q2"/>
    <property type="match status" value="1"/>
</dbReference>
<keyword evidence="12" id="KW-0496">Mitochondrion</keyword>
<comment type="subcellular location">
    <subcellularLocation>
        <location evidence="1">Membrane</location>
        <topology evidence="1">Multi-pass membrane protein</topology>
    </subcellularLocation>
</comment>
<keyword evidence="8 11" id="KW-0472">Membrane</keyword>
<keyword evidence="4 11" id="KW-0812">Transmembrane</keyword>
<evidence type="ECO:0000256" key="10">
    <source>
        <dbReference type="ARBA" id="ARBA00049551"/>
    </source>
</evidence>
<evidence type="ECO:0000313" key="12">
    <source>
        <dbReference type="EMBL" id="ADA62260.1"/>
    </source>
</evidence>
<comment type="catalytic activity">
    <reaction evidence="10">
        <text>a ubiquinone + NADH + 5 H(+)(in) = a ubiquinol + NAD(+) + 4 H(+)(out)</text>
        <dbReference type="Rhea" id="RHEA:29091"/>
        <dbReference type="Rhea" id="RHEA-COMP:9565"/>
        <dbReference type="Rhea" id="RHEA-COMP:9566"/>
        <dbReference type="ChEBI" id="CHEBI:15378"/>
        <dbReference type="ChEBI" id="CHEBI:16389"/>
        <dbReference type="ChEBI" id="CHEBI:17976"/>
        <dbReference type="ChEBI" id="CHEBI:57540"/>
        <dbReference type="ChEBI" id="CHEBI:57945"/>
        <dbReference type="EC" id="7.1.1.2"/>
    </reaction>
</comment>
<feature type="transmembrane region" description="Helical" evidence="11">
    <location>
        <begin position="25"/>
        <end position="45"/>
    </location>
</feature>
<dbReference type="Gene3D" id="1.10.287.3510">
    <property type="match status" value="1"/>
</dbReference>
<dbReference type="EMBL" id="GU188852">
    <property type="protein sequence ID" value="ADA62260.1"/>
    <property type="molecule type" value="Genomic_DNA"/>
</dbReference>
<keyword evidence="5" id="KW-1278">Translocase</keyword>
<feature type="transmembrane region" description="Helical" evidence="11">
    <location>
        <begin position="52"/>
        <end position="76"/>
    </location>
</feature>
<dbReference type="GO" id="GO:0016020">
    <property type="term" value="C:membrane"/>
    <property type="evidence" value="ECO:0007669"/>
    <property type="project" value="UniProtKB-SubCell"/>
</dbReference>
<dbReference type="AlphaFoldDB" id="D2K8M2"/>
<comment type="similarity">
    <text evidence="2">Belongs to the complex I subunit 4L family.</text>
</comment>
<evidence type="ECO:0000256" key="7">
    <source>
        <dbReference type="ARBA" id="ARBA00023027"/>
    </source>
</evidence>
<evidence type="ECO:0000256" key="11">
    <source>
        <dbReference type="SAM" id="Phobius"/>
    </source>
</evidence>
<dbReference type="InterPro" id="IPR039428">
    <property type="entry name" value="NUOK/Mnh_C1-like"/>
</dbReference>
<reference evidence="12" key="1">
    <citation type="journal article" date="2009" name="BMC Genomics">
        <title>The mitochondrial genome of the 'twisted-wing parasite' Mengenilla australiensis (Insecta, Strepsiptera): a comparative study.</title>
        <authorList>
            <person name="McMahon D.P."/>
            <person name="Hayward A."/>
            <person name="Kathirithamby J."/>
        </authorList>
    </citation>
    <scope>NUCLEOTIDE SEQUENCE</scope>
</reference>
<protein>
    <recommendedName>
        <fullName evidence="3">NADH-ubiquinone oxidoreductase chain 4L</fullName>
    </recommendedName>
    <alternativeName>
        <fullName evidence="9">NADH dehydrogenase subunit 4L</fullName>
    </alternativeName>
</protein>
<evidence type="ECO:0000256" key="6">
    <source>
        <dbReference type="ARBA" id="ARBA00022989"/>
    </source>
</evidence>
<gene>
    <name evidence="12" type="primary">nad4L</name>
</gene>
<evidence type="ECO:0000256" key="8">
    <source>
        <dbReference type="ARBA" id="ARBA00023136"/>
    </source>
</evidence>
<keyword evidence="6 11" id="KW-1133">Transmembrane helix</keyword>
<keyword evidence="7" id="KW-0520">NAD</keyword>
<organism evidence="12">
    <name type="scientific">Mengenilla australiensis</name>
    <dbReference type="NCBI Taxonomy" id="701070"/>
    <lineage>
        <taxon>Eukaryota</taxon>
        <taxon>Metazoa</taxon>
        <taxon>Ecdysozoa</taxon>
        <taxon>Arthropoda</taxon>
        <taxon>Hexapoda</taxon>
        <taxon>Insecta</taxon>
        <taxon>Pterygota</taxon>
        <taxon>Neoptera</taxon>
        <taxon>Endopterygota</taxon>
        <taxon>Strepsiptera</taxon>
        <taxon>Mengenillidia</taxon>
        <taxon>Mengenillidae</taxon>
        <taxon>Mengenilla</taxon>
    </lineage>
</organism>